<dbReference type="EC" id="2.3.1.31" evidence="4"/>
<reference evidence="5 6" key="1">
    <citation type="journal article" date="2015" name="Genome Announc.">
        <title>Expanding the biotechnology potential of lactobacilli through comparative genomics of 213 strains and associated genera.</title>
        <authorList>
            <person name="Sun Z."/>
            <person name="Harris H.M."/>
            <person name="McCann A."/>
            <person name="Guo C."/>
            <person name="Argimon S."/>
            <person name="Zhang W."/>
            <person name="Yang X."/>
            <person name="Jeffery I.B."/>
            <person name="Cooney J.C."/>
            <person name="Kagawa T.F."/>
            <person name="Liu W."/>
            <person name="Song Y."/>
            <person name="Salvetti E."/>
            <person name="Wrobel A."/>
            <person name="Rasinkangas P."/>
            <person name="Parkhill J."/>
            <person name="Rea M.C."/>
            <person name="O'Sullivan O."/>
            <person name="Ritari J."/>
            <person name="Douillard F.P."/>
            <person name="Paul Ross R."/>
            <person name="Yang R."/>
            <person name="Briner A.E."/>
            <person name="Felis G.E."/>
            <person name="de Vos W.M."/>
            <person name="Barrangou R."/>
            <person name="Klaenhammer T.R."/>
            <person name="Caufield P.W."/>
            <person name="Cui Y."/>
            <person name="Zhang H."/>
            <person name="O'Toole P.W."/>
        </authorList>
    </citation>
    <scope>NUCLEOTIDE SEQUENCE [LARGE SCALE GENOMIC DNA]</scope>
    <source>
        <strain evidence="5 6">DSM 12744</strain>
    </source>
</reference>
<keyword evidence="3 4" id="KW-0012">Acyltransferase</keyword>
<dbReference type="PATRIC" id="fig|1423792.3.peg.1983"/>
<evidence type="ECO:0000256" key="4">
    <source>
        <dbReference type="HAMAP-Rule" id="MF_00295"/>
    </source>
</evidence>
<name>A0A0R1NA20_9LACO</name>
<comment type="caution">
    <text evidence="4">Lacks conserved residue(s) required for the propagation of feature annotation.</text>
</comment>
<feature type="binding site" evidence="4">
    <location>
        <position position="146"/>
    </location>
    <ligand>
        <name>substrate</name>
    </ligand>
</feature>
<comment type="catalytic activity">
    <reaction evidence="4">
        <text>L-homoserine + acetyl-CoA = O-acetyl-L-homoserine + CoA</text>
        <dbReference type="Rhea" id="RHEA:13701"/>
        <dbReference type="ChEBI" id="CHEBI:57287"/>
        <dbReference type="ChEBI" id="CHEBI:57288"/>
        <dbReference type="ChEBI" id="CHEBI:57476"/>
        <dbReference type="ChEBI" id="CHEBI:57716"/>
        <dbReference type="EC" id="2.3.1.31"/>
    </reaction>
</comment>
<dbReference type="Proteomes" id="UP000051330">
    <property type="component" value="Unassembled WGS sequence"/>
</dbReference>
<accession>A0A0R1NA20</accession>
<dbReference type="EMBL" id="AZEC01000003">
    <property type="protein sequence ID" value="KRL13923.1"/>
    <property type="molecule type" value="Genomic_DNA"/>
</dbReference>
<dbReference type="Pfam" id="PF04204">
    <property type="entry name" value="HTS"/>
    <property type="match status" value="1"/>
</dbReference>
<dbReference type="AlphaFoldDB" id="A0A0R1NA20"/>
<evidence type="ECO:0000256" key="3">
    <source>
        <dbReference type="ARBA" id="ARBA00023315"/>
    </source>
</evidence>
<keyword evidence="1 4" id="KW-0028">Amino-acid biosynthesis</keyword>
<comment type="pathway">
    <text evidence="4">Amino-acid biosynthesis; L-methionine biosynthesis via de novo pathway; O-acetyl-L-homoserine from L-homoserine: step 1/1.</text>
</comment>
<dbReference type="InterPro" id="IPR033752">
    <property type="entry name" value="MetA_family"/>
</dbReference>
<dbReference type="PANTHER" id="PTHR20919:SF0">
    <property type="entry name" value="HOMOSERINE O-SUCCINYLTRANSFERASE"/>
    <property type="match status" value="1"/>
</dbReference>
<dbReference type="GO" id="GO:0008899">
    <property type="term" value="F:homoserine O-succinyltransferase activity"/>
    <property type="evidence" value="ECO:0007669"/>
    <property type="project" value="UniProtKB-UniRule"/>
</dbReference>
<feature type="active site" description="Proton acceptor" evidence="4">
    <location>
        <position position="201"/>
    </location>
</feature>
<comment type="function">
    <text evidence="4">Transfers an acetyl group from acetyl-CoA to L-homoserine, forming acetyl-L-homoserine.</text>
</comment>
<comment type="caution">
    <text evidence="5">The sequence shown here is derived from an EMBL/GenBank/DDBJ whole genome shotgun (WGS) entry which is preliminary data.</text>
</comment>
<feature type="site" description="Important for substrate specificity" evidence="4">
    <location>
        <position position="161"/>
    </location>
</feature>
<feature type="active site" evidence="4">
    <location>
        <position position="203"/>
    </location>
</feature>
<feature type="binding site" evidence="4">
    <location>
        <position position="215"/>
    </location>
    <ligand>
        <name>substrate</name>
    </ligand>
</feature>
<evidence type="ECO:0000256" key="2">
    <source>
        <dbReference type="ARBA" id="ARBA00022679"/>
    </source>
</evidence>
<dbReference type="Gene3D" id="3.40.50.880">
    <property type="match status" value="1"/>
</dbReference>
<feature type="active site" description="Acyl-thioester intermediate" evidence="4">
    <location>
        <position position="125"/>
    </location>
</feature>
<keyword evidence="2 4" id="KW-0808">Transferase</keyword>
<evidence type="ECO:0000256" key="1">
    <source>
        <dbReference type="ARBA" id="ARBA00022605"/>
    </source>
</evidence>
<dbReference type="GO" id="GO:0009086">
    <property type="term" value="P:methionine biosynthetic process"/>
    <property type="evidence" value="ECO:0007669"/>
    <property type="project" value="UniProtKB-UniRule"/>
</dbReference>
<dbReference type="HAMAP" id="MF_00295">
    <property type="entry name" value="MetA_acyltransf"/>
    <property type="match status" value="1"/>
</dbReference>
<keyword evidence="4" id="KW-0963">Cytoplasm</keyword>
<feature type="site" description="Important for acyl-CoA specificity" evidence="4">
    <location>
        <position position="94"/>
    </location>
</feature>
<dbReference type="InterPro" id="IPR029062">
    <property type="entry name" value="Class_I_gatase-like"/>
</dbReference>
<sequence>MWLTNGLTGDRDSQPAKTALRILVLNLMPNRAVTEQQFRSIFIATGGNVAVTFCLPATHHIRHHAQEIHAAYATFPQIRDQFFDGFIITGAPLDQVSFDAVDYWPELQEMMTWRQTHVRQSLFLCWGAYAAGAITGAYVGHQIPDKITGVFTVDGFTMPQSRYFVVPAADVHHGRIVAGSKALGAVITEDPDDAATYVAGHFEYSANTLAQEYFRDLRRHGDRAPRPQHYFLDDGRWLFNWRPDAVRFYRHWLQLLSDQDSAFTDQVSTSPTGISPLTLEQAWTRLQQANGPVIGPADLPLDEAVPATNYVAWNGINVDNLLFVMTAATELVWLVDRPGRPVDIPGAISVLRAVYPNVSIMTTELRQEVANEHH</sequence>
<feature type="binding site" evidence="4">
    <location>
        <position position="161"/>
    </location>
    <ligand>
        <name>substrate</name>
    </ligand>
</feature>
<gene>
    <name evidence="4" type="primary">metAA</name>
    <name evidence="5" type="ORF">FD09_GL001956</name>
</gene>
<organism evidence="5 6">
    <name type="scientific">Schleiferilactobacillus perolens DSM 12744</name>
    <dbReference type="NCBI Taxonomy" id="1423792"/>
    <lineage>
        <taxon>Bacteria</taxon>
        <taxon>Bacillati</taxon>
        <taxon>Bacillota</taxon>
        <taxon>Bacilli</taxon>
        <taxon>Lactobacillales</taxon>
        <taxon>Lactobacillaceae</taxon>
        <taxon>Schleiferilactobacillus</taxon>
    </lineage>
</organism>
<comment type="similarity">
    <text evidence="4">Belongs to the MetA family.</text>
</comment>
<dbReference type="GO" id="GO:0004414">
    <property type="term" value="F:homoserine O-acetyltransferase activity"/>
    <property type="evidence" value="ECO:0007669"/>
    <property type="project" value="UniProtKB-EC"/>
</dbReference>
<dbReference type="UniPathway" id="UPA00051">
    <property type="reaction ID" value="UER00074"/>
</dbReference>
<keyword evidence="6" id="KW-1185">Reference proteome</keyword>
<evidence type="ECO:0000313" key="5">
    <source>
        <dbReference type="EMBL" id="KRL13923.1"/>
    </source>
</evidence>
<protein>
    <recommendedName>
        <fullName evidence="4">Homoserine O-acetyltransferase</fullName>
        <shortName evidence="4">HAT</shortName>
        <ecNumber evidence="4">2.3.1.31</ecNumber>
    </recommendedName>
    <alternativeName>
        <fullName evidence="4">Homoserine transacetylase</fullName>
        <shortName evidence="4">HTA</shortName>
    </alternativeName>
</protein>
<dbReference type="GO" id="GO:0005737">
    <property type="term" value="C:cytoplasm"/>
    <property type="evidence" value="ECO:0007669"/>
    <property type="project" value="UniProtKB-SubCell"/>
</dbReference>
<proteinExistence type="inferred from homology"/>
<evidence type="ECO:0000313" key="6">
    <source>
        <dbReference type="Proteomes" id="UP000051330"/>
    </source>
</evidence>
<dbReference type="SUPFAM" id="SSF52317">
    <property type="entry name" value="Class I glutamine amidotransferase-like"/>
    <property type="match status" value="1"/>
</dbReference>
<dbReference type="PANTHER" id="PTHR20919">
    <property type="entry name" value="HOMOSERINE O-SUCCINYLTRANSFERASE"/>
    <property type="match status" value="1"/>
</dbReference>
<comment type="subcellular location">
    <subcellularLocation>
        <location evidence="4">Cytoplasm</location>
    </subcellularLocation>
</comment>
<dbReference type="STRING" id="1423792.FD09_GL001956"/>
<keyword evidence="4" id="KW-0486">Methionine biosynthesis</keyword>